<evidence type="ECO:0000256" key="1">
    <source>
        <dbReference type="ARBA" id="ARBA00022801"/>
    </source>
</evidence>
<dbReference type="PANTHER" id="PTHR11113">
    <property type="entry name" value="N-ACETYLGLUCOSAMINE-6-PHOSPHATE DEACETYLASE"/>
    <property type="match status" value="1"/>
</dbReference>
<keyword evidence="1" id="KW-0378">Hydrolase</keyword>
<organism evidence="2">
    <name type="scientific">marine sediment metagenome</name>
    <dbReference type="NCBI Taxonomy" id="412755"/>
    <lineage>
        <taxon>unclassified sequences</taxon>
        <taxon>metagenomes</taxon>
        <taxon>ecological metagenomes</taxon>
    </lineage>
</organism>
<dbReference type="InterPro" id="IPR011059">
    <property type="entry name" value="Metal-dep_hydrolase_composite"/>
</dbReference>
<reference evidence="2" key="1">
    <citation type="journal article" date="2014" name="Front. Microbiol.">
        <title>High frequency of phylogenetically diverse reductive dehalogenase-homologous genes in deep subseafloor sedimentary metagenomes.</title>
        <authorList>
            <person name="Kawai M."/>
            <person name="Futagami T."/>
            <person name="Toyoda A."/>
            <person name="Takaki Y."/>
            <person name="Nishi S."/>
            <person name="Hori S."/>
            <person name="Arai W."/>
            <person name="Tsubouchi T."/>
            <person name="Morono Y."/>
            <person name="Uchiyama I."/>
            <person name="Ito T."/>
            <person name="Fujiyama A."/>
            <person name="Inagaki F."/>
            <person name="Takami H."/>
        </authorList>
    </citation>
    <scope>NUCLEOTIDE SEQUENCE</scope>
    <source>
        <strain evidence="2">Expedition CK06-06</strain>
    </source>
</reference>
<evidence type="ECO:0008006" key="3">
    <source>
        <dbReference type="Google" id="ProtNLM"/>
    </source>
</evidence>
<name>X0VEI1_9ZZZZ</name>
<gene>
    <name evidence="2" type="ORF">S01H1_39020</name>
</gene>
<sequence>MKTILKGGKIITPDTALENKSLIIKDRSITGIQSGGINPSPGDRVIDVRGYWISPGLIDVHVHGAMGFDTMDATPEALHTMGSFFA</sequence>
<accession>X0VEI1</accession>
<feature type="non-terminal residue" evidence="2">
    <location>
        <position position="86"/>
    </location>
</feature>
<dbReference type="GO" id="GO:0006046">
    <property type="term" value="P:N-acetylglucosamine catabolic process"/>
    <property type="evidence" value="ECO:0007669"/>
    <property type="project" value="TreeGrafter"/>
</dbReference>
<dbReference type="GO" id="GO:0008448">
    <property type="term" value="F:N-acetylglucosamine-6-phosphate deacetylase activity"/>
    <property type="evidence" value="ECO:0007669"/>
    <property type="project" value="TreeGrafter"/>
</dbReference>
<dbReference type="SUPFAM" id="SSF51338">
    <property type="entry name" value="Composite domain of metallo-dependent hydrolases"/>
    <property type="match status" value="1"/>
</dbReference>
<dbReference type="Gene3D" id="2.30.40.10">
    <property type="entry name" value="Urease, subunit C, domain 1"/>
    <property type="match status" value="1"/>
</dbReference>
<protein>
    <recommendedName>
        <fullName evidence="3">Amidohydrolase-related domain-containing protein</fullName>
    </recommendedName>
</protein>
<comment type="caution">
    <text evidence="2">The sequence shown here is derived from an EMBL/GenBank/DDBJ whole genome shotgun (WGS) entry which is preliminary data.</text>
</comment>
<proteinExistence type="predicted"/>
<dbReference type="PANTHER" id="PTHR11113:SF14">
    <property type="entry name" value="N-ACETYLGLUCOSAMINE-6-PHOSPHATE DEACETYLASE"/>
    <property type="match status" value="1"/>
</dbReference>
<dbReference type="EMBL" id="BARS01024585">
    <property type="protein sequence ID" value="GAG09647.1"/>
    <property type="molecule type" value="Genomic_DNA"/>
</dbReference>
<dbReference type="AlphaFoldDB" id="X0VEI1"/>
<evidence type="ECO:0000313" key="2">
    <source>
        <dbReference type="EMBL" id="GAG09647.1"/>
    </source>
</evidence>